<dbReference type="Gene3D" id="1.10.510.10">
    <property type="entry name" value="Transferase(Phosphotransferase) domain 1"/>
    <property type="match status" value="1"/>
</dbReference>
<evidence type="ECO:0000313" key="2">
    <source>
        <dbReference type="EMBL" id="KJZ71639.1"/>
    </source>
</evidence>
<dbReference type="EMBL" id="KQ030567">
    <property type="protein sequence ID" value="KJZ71639.1"/>
    <property type="molecule type" value="Genomic_DNA"/>
</dbReference>
<dbReference type="InterPro" id="IPR011009">
    <property type="entry name" value="Kinase-like_dom_sf"/>
</dbReference>
<organism evidence="2 3">
    <name type="scientific">Hirsutella minnesotensis 3608</name>
    <dbReference type="NCBI Taxonomy" id="1043627"/>
    <lineage>
        <taxon>Eukaryota</taxon>
        <taxon>Fungi</taxon>
        <taxon>Dikarya</taxon>
        <taxon>Ascomycota</taxon>
        <taxon>Pezizomycotina</taxon>
        <taxon>Sordariomycetes</taxon>
        <taxon>Hypocreomycetidae</taxon>
        <taxon>Hypocreales</taxon>
        <taxon>Ophiocordycipitaceae</taxon>
        <taxon>Hirsutella</taxon>
    </lineage>
</organism>
<dbReference type="SUPFAM" id="SSF56112">
    <property type="entry name" value="Protein kinase-like (PK-like)"/>
    <property type="match status" value="1"/>
</dbReference>
<gene>
    <name evidence="2" type="ORF">HIM_08951</name>
</gene>
<proteinExistence type="predicted"/>
<sequence>MEICEKGEVFVDKDDDIVFDHIKIILRGANSEYFYAKTHQRLFGSAKVEVNELDTIRIPADHIWPLANPKFTRAPDPLPSTSYLKRPSLLYYESCSDDFDFARHIVTEVEACEVLRMHPDPNIVQYLGCTVKDGRVTGLGFAKYSLTLSQILNDGTPFNLARCLNGIEAGVYHMHNLGLVHNDLNPSNIMMDGDNPVIIDFDSCKREGDKLGSKVGTDGWTLDDEDYAKRENDLYSLSKIRAVLKEADEKRSISQA</sequence>
<accession>A0A0F8A3D5</accession>
<dbReference type="GO" id="GO:0005524">
    <property type="term" value="F:ATP binding"/>
    <property type="evidence" value="ECO:0007669"/>
    <property type="project" value="InterPro"/>
</dbReference>
<dbReference type="AlphaFoldDB" id="A0A0F8A3D5"/>
<protein>
    <recommendedName>
        <fullName evidence="1">Protein kinase domain-containing protein</fullName>
    </recommendedName>
</protein>
<dbReference type="Proteomes" id="UP000054481">
    <property type="component" value="Unassembled WGS sequence"/>
</dbReference>
<dbReference type="OrthoDB" id="4062651at2759"/>
<evidence type="ECO:0000259" key="1">
    <source>
        <dbReference type="PROSITE" id="PS50011"/>
    </source>
</evidence>
<dbReference type="GO" id="GO:0004672">
    <property type="term" value="F:protein kinase activity"/>
    <property type="evidence" value="ECO:0007669"/>
    <property type="project" value="InterPro"/>
</dbReference>
<dbReference type="PROSITE" id="PS50011">
    <property type="entry name" value="PROTEIN_KINASE_DOM"/>
    <property type="match status" value="1"/>
</dbReference>
<reference evidence="2 3" key="1">
    <citation type="journal article" date="2014" name="Genome Biol. Evol.">
        <title>Comparative genomics and transcriptomics analyses reveal divergent lifestyle features of nematode endoparasitic fungus Hirsutella minnesotensis.</title>
        <authorList>
            <person name="Lai Y."/>
            <person name="Liu K."/>
            <person name="Zhang X."/>
            <person name="Zhang X."/>
            <person name="Li K."/>
            <person name="Wang N."/>
            <person name="Shu C."/>
            <person name="Wu Y."/>
            <person name="Wang C."/>
            <person name="Bushley K.E."/>
            <person name="Xiang M."/>
            <person name="Liu X."/>
        </authorList>
    </citation>
    <scope>NUCLEOTIDE SEQUENCE [LARGE SCALE GENOMIC DNA]</scope>
    <source>
        <strain evidence="2 3">3608</strain>
    </source>
</reference>
<keyword evidence="3" id="KW-1185">Reference proteome</keyword>
<name>A0A0F8A3D5_9HYPO</name>
<dbReference type="InterPro" id="IPR000719">
    <property type="entry name" value="Prot_kinase_dom"/>
</dbReference>
<feature type="domain" description="Protein kinase" evidence="1">
    <location>
        <begin position="19"/>
        <end position="256"/>
    </location>
</feature>
<evidence type="ECO:0000313" key="3">
    <source>
        <dbReference type="Proteomes" id="UP000054481"/>
    </source>
</evidence>
<dbReference type="Pfam" id="PF00069">
    <property type="entry name" value="Pkinase"/>
    <property type="match status" value="1"/>
</dbReference>